<comment type="caution">
    <text evidence="5">The sequence shown here is derived from an EMBL/GenBank/DDBJ whole genome shotgun (WGS) entry which is preliminary data.</text>
</comment>
<dbReference type="GO" id="GO:0006352">
    <property type="term" value="P:DNA-templated transcription initiation"/>
    <property type="evidence" value="ECO:0007669"/>
    <property type="project" value="InterPro"/>
</dbReference>
<evidence type="ECO:0000259" key="4">
    <source>
        <dbReference type="PROSITE" id="PS00622"/>
    </source>
</evidence>
<dbReference type="InterPro" id="IPR013324">
    <property type="entry name" value="RNA_pol_sigma_r3/r4-like"/>
</dbReference>
<dbReference type="GO" id="GO:0016987">
    <property type="term" value="F:sigma factor activity"/>
    <property type="evidence" value="ECO:0007669"/>
    <property type="project" value="UniProtKB-KW"/>
</dbReference>
<dbReference type="InterPro" id="IPR039425">
    <property type="entry name" value="RNA_pol_sigma-70-like"/>
</dbReference>
<dbReference type="InterPro" id="IPR000792">
    <property type="entry name" value="Tscrpt_reg_LuxR_C"/>
</dbReference>
<evidence type="ECO:0000256" key="1">
    <source>
        <dbReference type="ARBA" id="ARBA00023015"/>
    </source>
</evidence>
<dbReference type="GO" id="GO:0003677">
    <property type="term" value="F:DNA binding"/>
    <property type="evidence" value="ECO:0007669"/>
    <property type="project" value="InterPro"/>
</dbReference>
<dbReference type="SUPFAM" id="SSF88659">
    <property type="entry name" value="Sigma3 and sigma4 domains of RNA polymerase sigma factors"/>
    <property type="match status" value="1"/>
</dbReference>
<dbReference type="Pfam" id="PF08281">
    <property type="entry name" value="Sigma70_r4_2"/>
    <property type="match status" value="1"/>
</dbReference>
<dbReference type="Gene3D" id="1.10.10.10">
    <property type="entry name" value="Winged helix-like DNA-binding domain superfamily/Winged helix DNA-binding domain"/>
    <property type="match status" value="1"/>
</dbReference>
<proteinExistence type="predicted"/>
<gene>
    <name evidence="5" type="ORF">FHY32_002757</name>
</gene>
<dbReference type="InterPro" id="IPR014284">
    <property type="entry name" value="RNA_pol_sigma-70_dom"/>
</dbReference>
<organism evidence="5 6">
    <name type="scientific">Xanthomonas euvesicatoria</name>
    <dbReference type="NCBI Taxonomy" id="456327"/>
    <lineage>
        <taxon>Bacteria</taxon>
        <taxon>Pseudomonadati</taxon>
        <taxon>Pseudomonadota</taxon>
        <taxon>Gammaproteobacteria</taxon>
        <taxon>Lysobacterales</taxon>
        <taxon>Lysobacteraceae</taxon>
        <taxon>Xanthomonas</taxon>
    </lineage>
</organism>
<dbReference type="PANTHER" id="PTHR43133:SF25">
    <property type="entry name" value="RNA POLYMERASE SIGMA FACTOR RFAY-RELATED"/>
    <property type="match status" value="1"/>
</dbReference>
<dbReference type="InterPro" id="IPR036388">
    <property type="entry name" value="WH-like_DNA-bd_sf"/>
</dbReference>
<protein>
    <submittedName>
        <fullName evidence="5">RNA polymerase sigma factor (Sigma-70 family)</fullName>
    </submittedName>
</protein>
<keyword evidence="3" id="KW-0804">Transcription</keyword>
<dbReference type="NCBIfam" id="TIGR02937">
    <property type="entry name" value="sigma70-ECF"/>
    <property type="match status" value="1"/>
</dbReference>
<dbReference type="AlphaFoldDB" id="A0AAW3U7I6"/>
<dbReference type="InterPro" id="IPR013249">
    <property type="entry name" value="RNA_pol_sigma70_r4_t2"/>
</dbReference>
<keyword evidence="2" id="KW-0731">Sigma factor</keyword>
<name>A0AAW3U7I6_XANEU</name>
<evidence type="ECO:0000256" key="2">
    <source>
        <dbReference type="ARBA" id="ARBA00023082"/>
    </source>
</evidence>
<keyword evidence="1" id="KW-0805">Transcription regulation</keyword>
<sequence length="92" mass="9907">MGLFAPQQPSQSASAEQVHDGRAMLASLASLPAEQRALLLLVSVDGFSYREVADTLGIPIGTVMSRLSRARERLRAVNEGQVNHAPALRILK</sequence>
<feature type="domain" description="HTH luxR-type" evidence="4">
    <location>
        <begin position="46"/>
        <end position="73"/>
    </location>
</feature>
<dbReference type="PROSITE" id="PS00622">
    <property type="entry name" value="HTH_LUXR_1"/>
    <property type="match status" value="1"/>
</dbReference>
<reference evidence="5 6" key="1">
    <citation type="submission" date="2020-08" db="EMBL/GenBank/DDBJ databases">
        <title>Studying the diversity of plant-associated saprophytic bacteria and their role in host health and plant-pathogen interactions.</title>
        <authorList>
            <person name="Potnis N."/>
        </authorList>
    </citation>
    <scope>NUCLEOTIDE SEQUENCE [LARGE SCALE GENOMIC DNA]</scope>
    <source>
        <strain evidence="5 6">CFBP 7922</strain>
    </source>
</reference>
<accession>A0AAW3U7I6</accession>
<evidence type="ECO:0000313" key="5">
    <source>
        <dbReference type="EMBL" id="MBB4724394.1"/>
    </source>
</evidence>
<dbReference type="EMBL" id="JACHNL010000005">
    <property type="protein sequence ID" value="MBB4724394.1"/>
    <property type="molecule type" value="Genomic_DNA"/>
</dbReference>
<dbReference type="Proteomes" id="UP000576603">
    <property type="component" value="Unassembled WGS sequence"/>
</dbReference>
<evidence type="ECO:0000313" key="6">
    <source>
        <dbReference type="Proteomes" id="UP000576603"/>
    </source>
</evidence>
<evidence type="ECO:0000256" key="3">
    <source>
        <dbReference type="ARBA" id="ARBA00023163"/>
    </source>
</evidence>
<dbReference type="CDD" id="cd06171">
    <property type="entry name" value="Sigma70_r4"/>
    <property type="match status" value="1"/>
</dbReference>
<dbReference type="PANTHER" id="PTHR43133">
    <property type="entry name" value="RNA POLYMERASE ECF-TYPE SIGMA FACTO"/>
    <property type="match status" value="1"/>
</dbReference>